<dbReference type="KEGG" id="msil:METEAL_31140"/>
<reference evidence="2" key="1">
    <citation type="journal article" date="2023" name="Int. J. Syst. Evol. Microbiol.">
        <title>Mesoterricola silvestris gen. nov., sp. nov., Mesoterricola sediminis sp. nov., Geothrix oryzae sp. nov., Geothrix edaphica sp. nov., Geothrix rubra sp. nov., and Geothrix limicola sp. nov., six novel members of Acidobacteriota isolated from soils.</title>
        <authorList>
            <person name="Itoh H."/>
            <person name="Sugisawa Y."/>
            <person name="Mise K."/>
            <person name="Xu Z."/>
            <person name="Kuniyasu M."/>
            <person name="Ushijima N."/>
            <person name="Kawano K."/>
            <person name="Kobayashi E."/>
            <person name="Shiratori Y."/>
            <person name="Masuda Y."/>
            <person name="Senoo K."/>
        </authorList>
    </citation>
    <scope>NUCLEOTIDE SEQUENCE [LARGE SCALE GENOMIC DNA]</scope>
    <source>
        <strain evidence="2">W79</strain>
    </source>
</reference>
<gene>
    <name evidence="1" type="ORF">METEAL_31140</name>
</gene>
<organism evidence="1 2">
    <name type="scientific">Mesoterricola silvestris</name>
    <dbReference type="NCBI Taxonomy" id="2927979"/>
    <lineage>
        <taxon>Bacteria</taxon>
        <taxon>Pseudomonadati</taxon>
        <taxon>Acidobacteriota</taxon>
        <taxon>Holophagae</taxon>
        <taxon>Holophagales</taxon>
        <taxon>Holophagaceae</taxon>
        <taxon>Mesoterricola</taxon>
    </lineage>
</organism>
<dbReference type="InterPro" id="IPR054251">
    <property type="entry name" value="DUF6982"/>
</dbReference>
<name>A0AA48KAB6_9BACT</name>
<dbReference type="RefSeq" id="WP_316412605.1">
    <property type="nucleotide sequence ID" value="NZ_AP027080.1"/>
</dbReference>
<dbReference type="AlphaFoldDB" id="A0AA48KAB6"/>
<accession>A0AA48KAB6</accession>
<proteinExistence type="predicted"/>
<sequence length="134" mass="15067">MNQVVARYLDGHLLKGHTVDFLPTSDRFHLFPAGSYPGSRPLEIDVHDLKGVFFVKNLQGNPAHVKRNIFEPTNLTPGKRIRVVFKDGEVLLGHAQGYHPERKGFFILPADQRSNNERCYVISSATREVSVIAS</sequence>
<evidence type="ECO:0000313" key="2">
    <source>
        <dbReference type="Proteomes" id="UP001238179"/>
    </source>
</evidence>
<evidence type="ECO:0000313" key="1">
    <source>
        <dbReference type="EMBL" id="BDU73940.1"/>
    </source>
</evidence>
<dbReference type="EMBL" id="AP027080">
    <property type="protein sequence ID" value="BDU73940.1"/>
    <property type="molecule type" value="Genomic_DNA"/>
</dbReference>
<protein>
    <submittedName>
        <fullName evidence="1">Uncharacterized protein</fullName>
    </submittedName>
</protein>
<keyword evidence="2" id="KW-1185">Reference proteome</keyword>
<dbReference type="Proteomes" id="UP001238179">
    <property type="component" value="Chromosome"/>
</dbReference>
<dbReference type="Pfam" id="PF22478">
    <property type="entry name" value="DUF6982"/>
    <property type="match status" value="1"/>
</dbReference>